<dbReference type="Gene3D" id="1.10.630.10">
    <property type="entry name" value="Cytochrome P450"/>
    <property type="match status" value="1"/>
</dbReference>
<comment type="cofactor">
    <cofactor evidence="10">
        <name>heme</name>
        <dbReference type="ChEBI" id="CHEBI:30413"/>
    </cofactor>
</comment>
<dbReference type="AlphaFoldDB" id="A0A438FQD0"/>
<name>A0A438FQD0_VITVI</name>
<feature type="transmembrane region" description="Helical" evidence="12">
    <location>
        <begin position="6"/>
        <end position="24"/>
    </location>
</feature>
<keyword evidence="9 12" id="KW-0472">Membrane</keyword>
<dbReference type="PROSITE" id="PS00086">
    <property type="entry name" value="CYTOCHROME_P450"/>
    <property type="match status" value="1"/>
</dbReference>
<dbReference type="InterPro" id="IPR036396">
    <property type="entry name" value="Cyt_P450_sf"/>
</dbReference>
<dbReference type="InterPro" id="IPR001128">
    <property type="entry name" value="Cyt_P450"/>
</dbReference>
<keyword evidence="2 10" id="KW-0349">Heme</keyword>
<comment type="caution">
    <text evidence="13">The sequence shown here is derived from an EMBL/GenBank/DDBJ whole genome shotgun (WGS) entry which is preliminary data.</text>
</comment>
<protein>
    <submittedName>
        <fullName evidence="13">Cytochrome P450 82C4</fullName>
    </submittedName>
</protein>
<organism evidence="13 14">
    <name type="scientific">Vitis vinifera</name>
    <name type="common">Grape</name>
    <dbReference type="NCBI Taxonomy" id="29760"/>
    <lineage>
        <taxon>Eukaryota</taxon>
        <taxon>Viridiplantae</taxon>
        <taxon>Streptophyta</taxon>
        <taxon>Embryophyta</taxon>
        <taxon>Tracheophyta</taxon>
        <taxon>Spermatophyta</taxon>
        <taxon>Magnoliopsida</taxon>
        <taxon>eudicotyledons</taxon>
        <taxon>Gunneridae</taxon>
        <taxon>Pentapetalae</taxon>
        <taxon>rosids</taxon>
        <taxon>Vitales</taxon>
        <taxon>Vitaceae</taxon>
        <taxon>Viteae</taxon>
        <taxon>Vitis</taxon>
    </lineage>
</organism>
<evidence type="ECO:0000256" key="8">
    <source>
        <dbReference type="ARBA" id="ARBA00023033"/>
    </source>
</evidence>
<reference evidence="13 14" key="1">
    <citation type="journal article" date="2018" name="PLoS Genet.">
        <title>Population sequencing reveals clonal diversity and ancestral inbreeding in the grapevine cultivar Chardonnay.</title>
        <authorList>
            <person name="Roach M.J."/>
            <person name="Johnson D.L."/>
            <person name="Bohlmann J."/>
            <person name="van Vuuren H.J."/>
            <person name="Jones S.J."/>
            <person name="Pretorius I.S."/>
            <person name="Schmidt S.A."/>
            <person name="Borneman A.R."/>
        </authorList>
    </citation>
    <scope>NUCLEOTIDE SEQUENCE [LARGE SCALE GENOMIC DNA]</scope>
    <source>
        <strain evidence="14">cv. Chardonnay</strain>
        <tissue evidence="13">Leaf</tissue>
    </source>
</reference>
<evidence type="ECO:0000256" key="10">
    <source>
        <dbReference type="PIRSR" id="PIRSR602401-1"/>
    </source>
</evidence>
<dbReference type="EMBL" id="QGNW01000785">
    <property type="protein sequence ID" value="RVW62158.1"/>
    <property type="molecule type" value="Genomic_DNA"/>
</dbReference>
<dbReference type="Pfam" id="PF00067">
    <property type="entry name" value="p450"/>
    <property type="match status" value="2"/>
</dbReference>
<evidence type="ECO:0000313" key="14">
    <source>
        <dbReference type="Proteomes" id="UP000288805"/>
    </source>
</evidence>
<dbReference type="InterPro" id="IPR017972">
    <property type="entry name" value="Cyt_P450_CS"/>
</dbReference>
<comment type="similarity">
    <text evidence="11">Belongs to the cytochrome P450 family.</text>
</comment>
<dbReference type="InterPro" id="IPR002401">
    <property type="entry name" value="Cyt_P450_E_grp-I"/>
</dbReference>
<evidence type="ECO:0000256" key="3">
    <source>
        <dbReference type="ARBA" id="ARBA00022692"/>
    </source>
</evidence>
<dbReference type="GO" id="GO:0005506">
    <property type="term" value="F:iron ion binding"/>
    <property type="evidence" value="ECO:0007669"/>
    <property type="project" value="InterPro"/>
</dbReference>
<evidence type="ECO:0000256" key="12">
    <source>
        <dbReference type="SAM" id="Phobius"/>
    </source>
</evidence>
<gene>
    <name evidence="13" type="primary">CYP82C4_28</name>
    <name evidence="13" type="ORF">CK203_063215</name>
</gene>
<proteinExistence type="inferred from homology"/>
<dbReference type="PANTHER" id="PTHR47947:SF1">
    <property type="entry name" value="CYTOCHROME P450 82E3"/>
    <property type="match status" value="1"/>
</dbReference>
<evidence type="ECO:0000256" key="11">
    <source>
        <dbReference type="RuleBase" id="RU000461"/>
    </source>
</evidence>
<evidence type="ECO:0000256" key="6">
    <source>
        <dbReference type="ARBA" id="ARBA00023002"/>
    </source>
</evidence>
<dbReference type="SUPFAM" id="SSF48264">
    <property type="entry name" value="Cytochrome P450"/>
    <property type="match status" value="1"/>
</dbReference>
<dbReference type="PRINTS" id="PR00385">
    <property type="entry name" value="P450"/>
</dbReference>
<evidence type="ECO:0000256" key="7">
    <source>
        <dbReference type="ARBA" id="ARBA00023004"/>
    </source>
</evidence>
<dbReference type="Proteomes" id="UP000288805">
    <property type="component" value="Unassembled WGS sequence"/>
</dbReference>
<dbReference type="GO" id="GO:0004497">
    <property type="term" value="F:monooxygenase activity"/>
    <property type="evidence" value="ECO:0007669"/>
    <property type="project" value="UniProtKB-KW"/>
</dbReference>
<keyword evidence="3 12" id="KW-0812">Transmembrane</keyword>
<evidence type="ECO:0000256" key="1">
    <source>
        <dbReference type="ARBA" id="ARBA00004167"/>
    </source>
</evidence>
<keyword evidence="4 10" id="KW-0479">Metal-binding</keyword>
<dbReference type="InterPro" id="IPR050651">
    <property type="entry name" value="Plant_Cytochrome_P450_Monoox"/>
</dbReference>
<evidence type="ECO:0000256" key="5">
    <source>
        <dbReference type="ARBA" id="ARBA00022989"/>
    </source>
</evidence>
<dbReference type="GO" id="GO:0020037">
    <property type="term" value="F:heme binding"/>
    <property type="evidence" value="ECO:0007669"/>
    <property type="project" value="InterPro"/>
</dbReference>
<feature type="binding site" description="axial binding residue" evidence="10">
    <location>
        <position position="391"/>
    </location>
    <ligand>
        <name>heme</name>
        <dbReference type="ChEBI" id="CHEBI:30413"/>
    </ligand>
    <ligandPart>
        <name>Fe</name>
        <dbReference type="ChEBI" id="CHEBI:18248"/>
    </ligandPart>
</feature>
<dbReference type="PANTHER" id="PTHR47947">
    <property type="entry name" value="CYTOCHROME P450 82C3-RELATED"/>
    <property type="match status" value="1"/>
</dbReference>
<accession>A0A438FQD0</accession>
<keyword evidence="8 11" id="KW-0503">Monooxygenase</keyword>
<keyword evidence="6 11" id="KW-0560">Oxidoreductase</keyword>
<evidence type="ECO:0000256" key="2">
    <source>
        <dbReference type="ARBA" id="ARBA00022617"/>
    </source>
</evidence>
<comment type="subcellular location">
    <subcellularLocation>
        <location evidence="1">Membrane</location>
        <topology evidence="1">Single-pass membrane protein</topology>
    </subcellularLocation>
</comment>
<keyword evidence="5 12" id="KW-1133">Transmembrane helix</keyword>
<keyword evidence="7 10" id="KW-0408">Iron</keyword>
<dbReference type="GO" id="GO:0016705">
    <property type="term" value="F:oxidoreductase activity, acting on paired donors, with incorporation or reduction of molecular oxygen"/>
    <property type="evidence" value="ECO:0007669"/>
    <property type="project" value="InterPro"/>
</dbReference>
<sequence>MDLPSHFLAIAGLILGLVLWYNHWRGHLHLLQGKVPVFRTLGAMADKVGPVFVIRLGMYRALVVSNHEAAKECFTTNDKVFASRPSSSASKILGYNYVAFGLAPYGPLWREIRKLCMLEILSTRRLSDLMHVHVSELHAGIKDLYILGKDYNWVNPKKVVISEWFEHLNFNVVLRMVAGKRYFNNVVHGGHLSSMKQVAKEMDSVLESWVEEHTGRLNSEASSRQDFIDIMLTKLKDASLFGYSRETIIKATVMVEQQSMNSIECRNKEDQKSLMLIVAGSDTTSITSTWLLSALLNNRHVMKHAQEELDLKVGRDRWVEQSDIQNLVYLKAIVKETLRLYPAVPLLVPHEAMEDCHVEFQPERFLTSHATVDVLGQNFELIPFGSGRRSCPGINMALQMLHLTIAQLLQGFDMATPSNSPVDMAEAISITMPKLTPLEVMLTPRLPAELY</sequence>
<evidence type="ECO:0000256" key="4">
    <source>
        <dbReference type="ARBA" id="ARBA00022723"/>
    </source>
</evidence>
<dbReference type="GO" id="GO:0016020">
    <property type="term" value="C:membrane"/>
    <property type="evidence" value="ECO:0007669"/>
    <property type="project" value="UniProtKB-SubCell"/>
</dbReference>
<evidence type="ECO:0000256" key="9">
    <source>
        <dbReference type="ARBA" id="ARBA00023136"/>
    </source>
</evidence>
<evidence type="ECO:0000313" key="13">
    <source>
        <dbReference type="EMBL" id="RVW62158.1"/>
    </source>
</evidence>
<dbReference type="PRINTS" id="PR00463">
    <property type="entry name" value="EP450I"/>
</dbReference>